<dbReference type="STRING" id="22663.A0A2I0GK03"/>
<accession>A0A2I0GK03</accession>
<evidence type="ECO:0000313" key="1">
    <source>
        <dbReference type="EMBL" id="PKH63901.1"/>
    </source>
</evidence>
<reference evidence="1 2" key="1">
    <citation type="submission" date="2017-11" db="EMBL/GenBank/DDBJ databases">
        <title>De-novo sequencing of pomegranate (Punica granatum L.) genome.</title>
        <authorList>
            <person name="Akparov Z."/>
            <person name="Amiraslanov A."/>
            <person name="Hajiyeva S."/>
            <person name="Abbasov M."/>
            <person name="Kaur K."/>
            <person name="Hamwieh A."/>
            <person name="Solovyev V."/>
            <person name="Salamov A."/>
            <person name="Braich B."/>
            <person name="Kosarev P."/>
            <person name="Mahmoud A."/>
            <person name="Hajiyev E."/>
            <person name="Babayeva S."/>
            <person name="Izzatullayeva V."/>
            <person name="Mammadov A."/>
            <person name="Mammadov A."/>
            <person name="Sharifova S."/>
            <person name="Ojaghi J."/>
            <person name="Eynullazada K."/>
            <person name="Bayramov B."/>
            <person name="Abdulazimova A."/>
            <person name="Shahmuradov I."/>
        </authorList>
    </citation>
    <scope>NUCLEOTIDE SEQUENCE [LARGE SCALE GENOMIC DNA]</scope>
    <source>
        <strain evidence="2">cv. AG2017</strain>
        <tissue evidence="1">Leaf</tissue>
    </source>
</reference>
<protein>
    <submittedName>
        <fullName evidence="1">Uncharacterized protein</fullName>
    </submittedName>
</protein>
<organism evidence="1 2">
    <name type="scientific">Punica granatum</name>
    <name type="common">Pomegranate</name>
    <dbReference type="NCBI Taxonomy" id="22663"/>
    <lineage>
        <taxon>Eukaryota</taxon>
        <taxon>Viridiplantae</taxon>
        <taxon>Streptophyta</taxon>
        <taxon>Embryophyta</taxon>
        <taxon>Tracheophyta</taxon>
        <taxon>Spermatophyta</taxon>
        <taxon>Magnoliopsida</taxon>
        <taxon>eudicotyledons</taxon>
        <taxon>Gunneridae</taxon>
        <taxon>Pentapetalae</taxon>
        <taxon>rosids</taxon>
        <taxon>malvids</taxon>
        <taxon>Myrtales</taxon>
        <taxon>Lythraceae</taxon>
        <taxon>Punica</taxon>
    </lineage>
</organism>
<gene>
    <name evidence="1" type="ORF">CRG98_050238</name>
</gene>
<sequence length="81" mass="9079">MNSPRDRVLEWFLGLSEDEEMCLTKIVMRLQGMVASMARLPTFRRRFGNLGKMLYAEAVQAIASDNSMGVVIPVKGSKEAE</sequence>
<dbReference type="AlphaFoldDB" id="A0A2I0GK03"/>
<dbReference type="Proteomes" id="UP000233551">
    <property type="component" value="Unassembled WGS sequence"/>
</dbReference>
<keyword evidence="2" id="KW-1185">Reference proteome</keyword>
<evidence type="ECO:0000313" key="2">
    <source>
        <dbReference type="Proteomes" id="UP000233551"/>
    </source>
</evidence>
<proteinExistence type="predicted"/>
<comment type="caution">
    <text evidence="1">The sequence shown here is derived from an EMBL/GenBank/DDBJ whole genome shotgun (WGS) entry which is preliminary data.</text>
</comment>
<name>A0A2I0GK03_PUNGR</name>
<dbReference type="EMBL" id="PGOL01044987">
    <property type="protein sequence ID" value="PKH63901.1"/>
    <property type="molecule type" value="Genomic_DNA"/>
</dbReference>